<protein>
    <submittedName>
        <fullName evidence="1">Uncharacterized protein</fullName>
    </submittedName>
</protein>
<organism evidence="1 2">
    <name type="scientific">Candidatus Wolfebacteria bacterium RIFOXYB1_FULL_54_12</name>
    <dbReference type="NCBI Taxonomy" id="1802559"/>
    <lineage>
        <taxon>Bacteria</taxon>
        <taxon>Candidatus Wolfeibacteriota</taxon>
    </lineage>
</organism>
<dbReference type="Proteomes" id="UP000176422">
    <property type="component" value="Unassembled WGS sequence"/>
</dbReference>
<proteinExistence type="predicted"/>
<evidence type="ECO:0000313" key="1">
    <source>
        <dbReference type="EMBL" id="OGM92476.1"/>
    </source>
</evidence>
<gene>
    <name evidence="1" type="ORF">A2372_00315</name>
</gene>
<accession>A0A1F8DVN4</accession>
<dbReference type="EMBL" id="MGIT01000006">
    <property type="protein sequence ID" value="OGM92476.1"/>
    <property type="molecule type" value="Genomic_DNA"/>
</dbReference>
<dbReference type="AlphaFoldDB" id="A0A1F8DVN4"/>
<sequence length="158" mass="18434">MSEEEDFTDRWRDAADRYRIATEIGVYGPDRKSMQPHQDEIKALEELLDKFYWGGNPQWMAAEEMLMRSGKEVVLIQWESKPFLTKCMLGHEGFKIVSDMDMPFGMRHRLQPERQLSKEDVAVLLVGHFLHRLHSAENIMKFLIDKIDKIADGAPDEP</sequence>
<evidence type="ECO:0000313" key="2">
    <source>
        <dbReference type="Proteomes" id="UP000176422"/>
    </source>
</evidence>
<name>A0A1F8DVN4_9BACT</name>
<comment type="caution">
    <text evidence="1">The sequence shown here is derived from an EMBL/GenBank/DDBJ whole genome shotgun (WGS) entry which is preliminary data.</text>
</comment>
<reference evidence="1 2" key="1">
    <citation type="journal article" date="2016" name="Nat. Commun.">
        <title>Thousands of microbial genomes shed light on interconnected biogeochemical processes in an aquifer system.</title>
        <authorList>
            <person name="Anantharaman K."/>
            <person name="Brown C.T."/>
            <person name="Hug L.A."/>
            <person name="Sharon I."/>
            <person name="Castelle C.J."/>
            <person name="Probst A.J."/>
            <person name="Thomas B.C."/>
            <person name="Singh A."/>
            <person name="Wilkins M.J."/>
            <person name="Karaoz U."/>
            <person name="Brodie E.L."/>
            <person name="Williams K.H."/>
            <person name="Hubbard S.S."/>
            <person name="Banfield J.F."/>
        </authorList>
    </citation>
    <scope>NUCLEOTIDE SEQUENCE [LARGE SCALE GENOMIC DNA]</scope>
</reference>